<evidence type="ECO:0000313" key="3">
    <source>
        <dbReference type="Proteomes" id="UP000234881"/>
    </source>
</evidence>
<dbReference type="Proteomes" id="UP000234881">
    <property type="component" value="Unassembled WGS sequence"/>
</dbReference>
<sequence>MKYHAGTVSFLAITAVAVWFFTGPMPICSFGSRYSCVVDGDTFWLEGTKYRLKGVDTPEMKGKCSNERRLAERASEALSAHLGQGELKLQTFGEDRFGRTLVKISSDGQDAGQMLLDKKLARQWPDGQKFWCDN</sequence>
<dbReference type="Pfam" id="PF00565">
    <property type="entry name" value="SNase"/>
    <property type="match status" value="1"/>
</dbReference>
<evidence type="ECO:0000313" key="2">
    <source>
        <dbReference type="EMBL" id="PLW76827.1"/>
    </source>
</evidence>
<reference evidence="2 3" key="1">
    <citation type="submission" date="2018-01" db="EMBL/GenBank/DDBJ databases">
        <title>The draft genome sequence of Cohaesibacter sp. H1304.</title>
        <authorList>
            <person name="Wang N.-N."/>
            <person name="Du Z.-J."/>
        </authorList>
    </citation>
    <scope>NUCLEOTIDE SEQUENCE [LARGE SCALE GENOMIC DNA]</scope>
    <source>
        <strain evidence="2 3">H1304</strain>
    </source>
</reference>
<accession>A0A2N5XQV8</accession>
<dbReference type="SUPFAM" id="SSF50199">
    <property type="entry name" value="Staphylococcal nuclease"/>
    <property type="match status" value="1"/>
</dbReference>
<evidence type="ECO:0000259" key="1">
    <source>
        <dbReference type="Pfam" id="PF00565"/>
    </source>
</evidence>
<protein>
    <submittedName>
        <fullName evidence="2">Nuclease</fullName>
    </submittedName>
</protein>
<keyword evidence="3" id="KW-1185">Reference proteome</keyword>
<dbReference type="InterPro" id="IPR016071">
    <property type="entry name" value="Staphylococal_nuclease_OB-fold"/>
</dbReference>
<dbReference type="Gene3D" id="2.40.50.90">
    <property type="match status" value="1"/>
</dbReference>
<organism evidence="2 3">
    <name type="scientific">Cohaesibacter celericrescens</name>
    <dbReference type="NCBI Taxonomy" id="2067669"/>
    <lineage>
        <taxon>Bacteria</taxon>
        <taxon>Pseudomonadati</taxon>
        <taxon>Pseudomonadota</taxon>
        <taxon>Alphaproteobacteria</taxon>
        <taxon>Hyphomicrobiales</taxon>
        <taxon>Cohaesibacteraceae</taxon>
    </lineage>
</organism>
<gene>
    <name evidence="2" type="ORF">C0081_12260</name>
</gene>
<feature type="domain" description="TNase-like" evidence="1">
    <location>
        <begin position="50"/>
        <end position="122"/>
    </location>
</feature>
<dbReference type="InterPro" id="IPR035437">
    <property type="entry name" value="SNase_OB-fold_sf"/>
</dbReference>
<name>A0A2N5XQV8_9HYPH</name>
<dbReference type="RefSeq" id="WP_101534115.1">
    <property type="nucleotide sequence ID" value="NZ_PKUQ01000022.1"/>
</dbReference>
<proteinExistence type="predicted"/>
<dbReference type="AlphaFoldDB" id="A0A2N5XQV8"/>
<dbReference type="EMBL" id="PKUQ01000022">
    <property type="protein sequence ID" value="PLW76827.1"/>
    <property type="molecule type" value="Genomic_DNA"/>
</dbReference>
<comment type="caution">
    <text evidence="2">The sequence shown here is derived from an EMBL/GenBank/DDBJ whole genome shotgun (WGS) entry which is preliminary data.</text>
</comment>
<dbReference type="OrthoDB" id="7469880at2"/>